<gene>
    <name evidence="6" type="ORF">FZD51_11735</name>
</gene>
<dbReference type="PANTHER" id="PTHR30055:SF238">
    <property type="entry name" value="MYCOFACTOCIN BIOSYNTHESIS TRANSCRIPTIONAL REGULATOR MFTR-RELATED"/>
    <property type="match status" value="1"/>
</dbReference>
<dbReference type="SUPFAM" id="SSF46689">
    <property type="entry name" value="Homeodomain-like"/>
    <property type="match status" value="1"/>
</dbReference>
<feature type="DNA-binding region" description="H-T-H motif" evidence="4">
    <location>
        <begin position="27"/>
        <end position="46"/>
    </location>
</feature>
<dbReference type="InterPro" id="IPR001647">
    <property type="entry name" value="HTH_TetR"/>
</dbReference>
<protein>
    <submittedName>
        <fullName evidence="6">TetR/AcrR family transcriptional regulator</fullName>
    </submittedName>
</protein>
<comment type="caution">
    <text evidence="6">The sequence shown here is derived from an EMBL/GenBank/DDBJ whole genome shotgun (WGS) entry which is preliminary data.</text>
</comment>
<feature type="domain" description="HTH tetR-type" evidence="5">
    <location>
        <begin position="4"/>
        <end position="64"/>
    </location>
</feature>
<keyword evidence="1" id="KW-0805">Transcription regulation</keyword>
<dbReference type="PRINTS" id="PR00455">
    <property type="entry name" value="HTHTETR"/>
</dbReference>
<dbReference type="GO" id="GO:0003700">
    <property type="term" value="F:DNA-binding transcription factor activity"/>
    <property type="evidence" value="ECO:0007669"/>
    <property type="project" value="TreeGrafter"/>
</dbReference>
<reference evidence="6 7" key="1">
    <citation type="submission" date="2019-08" db="EMBL/GenBank/DDBJ databases">
        <title>Bacillus genomes from the desert of Cuatro Cienegas, Coahuila.</title>
        <authorList>
            <person name="Olmedo-Alvarez G."/>
        </authorList>
    </citation>
    <scope>NUCLEOTIDE SEQUENCE [LARGE SCALE GENOMIC DNA]</scope>
    <source>
        <strain evidence="6 7">CH446_14T</strain>
    </source>
</reference>
<keyword evidence="3" id="KW-0804">Transcription</keyword>
<evidence type="ECO:0000256" key="1">
    <source>
        <dbReference type="ARBA" id="ARBA00023015"/>
    </source>
</evidence>
<dbReference type="InterPro" id="IPR009057">
    <property type="entry name" value="Homeodomain-like_sf"/>
</dbReference>
<dbReference type="Gene3D" id="1.10.357.10">
    <property type="entry name" value="Tetracycline Repressor, domain 2"/>
    <property type="match status" value="1"/>
</dbReference>
<evidence type="ECO:0000259" key="5">
    <source>
        <dbReference type="PROSITE" id="PS50977"/>
    </source>
</evidence>
<dbReference type="GO" id="GO:0000976">
    <property type="term" value="F:transcription cis-regulatory region binding"/>
    <property type="evidence" value="ECO:0007669"/>
    <property type="project" value="TreeGrafter"/>
</dbReference>
<evidence type="ECO:0000256" key="2">
    <source>
        <dbReference type="ARBA" id="ARBA00023125"/>
    </source>
</evidence>
<dbReference type="Proteomes" id="UP000322139">
    <property type="component" value="Unassembled WGS sequence"/>
</dbReference>
<keyword evidence="2 4" id="KW-0238">DNA-binding</keyword>
<dbReference type="EMBL" id="VTER01000006">
    <property type="protein sequence ID" value="TYS47611.1"/>
    <property type="molecule type" value="Genomic_DNA"/>
</dbReference>
<dbReference type="PROSITE" id="PS50977">
    <property type="entry name" value="HTH_TETR_2"/>
    <property type="match status" value="1"/>
</dbReference>
<evidence type="ECO:0000256" key="3">
    <source>
        <dbReference type="ARBA" id="ARBA00023163"/>
    </source>
</evidence>
<dbReference type="Gene3D" id="1.10.10.60">
    <property type="entry name" value="Homeodomain-like"/>
    <property type="match status" value="1"/>
</dbReference>
<evidence type="ECO:0000313" key="7">
    <source>
        <dbReference type="Proteomes" id="UP000322139"/>
    </source>
</evidence>
<dbReference type="RefSeq" id="WP_094767956.1">
    <property type="nucleotide sequence ID" value="NZ_VTER01000006.1"/>
</dbReference>
<dbReference type="PANTHER" id="PTHR30055">
    <property type="entry name" value="HTH-TYPE TRANSCRIPTIONAL REGULATOR RUTR"/>
    <property type="match status" value="1"/>
</dbReference>
<organism evidence="6 7">
    <name type="scientific">Bacillus infantis</name>
    <dbReference type="NCBI Taxonomy" id="324767"/>
    <lineage>
        <taxon>Bacteria</taxon>
        <taxon>Bacillati</taxon>
        <taxon>Bacillota</taxon>
        <taxon>Bacilli</taxon>
        <taxon>Bacillales</taxon>
        <taxon>Bacillaceae</taxon>
        <taxon>Bacillus</taxon>
    </lineage>
</organism>
<dbReference type="Pfam" id="PF00440">
    <property type="entry name" value="TetR_N"/>
    <property type="match status" value="1"/>
</dbReference>
<name>A0A5D4RBC2_9BACI</name>
<dbReference type="SUPFAM" id="SSF48498">
    <property type="entry name" value="Tetracyclin repressor-like, C-terminal domain"/>
    <property type="match status" value="1"/>
</dbReference>
<dbReference type="InterPro" id="IPR050109">
    <property type="entry name" value="HTH-type_TetR-like_transc_reg"/>
</dbReference>
<evidence type="ECO:0000313" key="6">
    <source>
        <dbReference type="EMBL" id="TYS47611.1"/>
    </source>
</evidence>
<dbReference type="AlphaFoldDB" id="A0A5D4RBC2"/>
<sequence length="201" mass="23289">MAVELTSERIKMTALKHFAQFGYEGASMANIAEEVGIRKQSIYTHFKGKDELLLEVLDDVLEEELRFLDDYAETHKESRLEDFLYGFLLQYRDRYGNDDFTKFLLRMLFFQPAHLSKEAEEFGRKYVDHLEEMLILAASKGEEDGRIDSEVGARPAAVAYTGVLDGLFFELLTGDASRVQEKLDFSWRVYWRGVSSKRSRT</sequence>
<proteinExistence type="predicted"/>
<accession>A0A5D4RBC2</accession>
<dbReference type="InterPro" id="IPR036271">
    <property type="entry name" value="Tet_transcr_reg_TetR-rel_C_sf"/>
</dbReference>
<evidence type="ECO:0000256" key="4">
    <source>
        <dbReference type="PROSITE-ProRule" id="PRU00335"/>
    </source>
</evidence>